<organism evidence="5 6">
    <name type="scientific">Horticoccus luteus</name>
    <dbReference type="NCBI Taxonomy" id="2862869"/>
    <lineage>
        <taxon>Bacteria</taxon>
        <taxon>Pseudomonadati</taxon>
        <taxon>Verrucomicrobiota</taxon>
        <taxon>Opitutia</taxon>
        <taxon>Opitutales</taxon>
        <taxon>Opitutaceae</taxon>
        <taxon>Horticoccus</taxon>
    </lineage>
</organism>
<reference evidence="5" key="1">
    <citation type="submission" date="2021-08" db="EMBL/GenBank/DDBJ databases">
        <title>Genome of a novel bacterium of the phylum Verrucomicrobia, Oleiharenicola sp. KSB-15.</title>
        <authorList>
            <person name="Chung J.-H."/>
            <person name="Ahn J.-H."/>
            <person name="Yoon Y."/>
            <person name="Kim D.-Y."/>
            <person name="An S.-H."/>
            <person name="Park I."/>
            <person name="Yeon J."/>
        </authorList>
    </citation>
    <scope>NUCLEOTIDE SEQUENCE</scope>
    <source>
        <strain evidence="5">KSB-15</strain>
    </source>
</reference>
<protein>
    <submittedName>
        <fullName evidence="5">Restriction endonuclease subunit S</fullName>
        <ecNumber evidence="5">3.1.21.-</ecNumber>
    </submittedName>
</protein>
<dbReference type="Pfam" id="PF01420">
    <property type="entry name" value="Methylase_S"/>
    <property type="match status" value="2"/>
</dbReference>
<dbReference type="InterPro" id="IPR000055">
    <property type="entry name" value="Restrct_endonuc_typeI_TRD"/>
</dbReference>
<dbReference type="RefSeq" id="WP_220161547.1">
    <property type="nucleotide sequence ID" value="NZ_CP080507.1"/>
</dbReference>
<dbReference type="GO" id="GO:0004519">
    <property type="term" value="F:endonuclease activity"/>
    <property type="evidence" value="ECO:0007669"/>
    <property type="project" value="UniProtKB-KW"/>
</dbReference>
<keyword evidence="2" id="KW-0680">Restriction system</keyword>
<dbReference type="GO" id="GO:0016787">
    <property type="term" value="F:hydrolase activity"/>
    <property type="evidence" value="ECO:0007669"/>
    <property type="project" value="UniProtKB-KW"/>
</dbReference>
<dbReference type="EMBL" id="CP080507">
    <property type="protein sequence ID" value="QYM78443.1"/>
    <property type="molecule type" value="Genomic_DNA"/>
</dbReference>
<dbReference type="Gene3D" id="1.10.287.1120">
    <property type="entry name" value="Bipartite methylase S protein"/>
    <property type="match status" value="1"/>
</dbReference>
<keyword evidence="5" id="KW-0378">Hydrolase</keyword>
<evidence type="ECO:0000256" key="3">
    <source>
        <dbReference type="ARBA" id="ARBA00023125"/>
    </source>
</evidence>
<accession>A0A8F9XJA1</accession>
<dbReference type="PANTHER" id="PTHR30408">
    <property type="entry name" value="TYPE-1 RESTRICTION ENZYME ECOKI SPECIFICITY PROTEIN"/>
    <property type="match status" value="1"/>
</dbReference>
<evidence type="ECO:0000256" key="1">
    <source>
        <dbReference type="ARBA" id="ARBA00010923"/>
    </source>
</evidence>
<feature type="domain" description="Type I restriction modification DNA specificity" evidence="4">
    <location>
        <begin position="256"/>
        <end position="415"/>
    </location>
</feature>
<keyword evidence="5" id="KW-0255">Endonuclease</keyword>
<dbReference type="KEGG" id="ole:K0B96_14235"/>
<dbReference type="Gene3D" id="3.90.220.20">
    <property type="entry name" value="DNA methylase specificity domains"/>
    <property type="match status" value="2"/>
</dbReference>
<dbReference type="REBASE" id="509360">
    <property type="entry name" value="S.OspKsb15ORF14255P"/>
</dbReference>
<comment type="similarity">
    <text evidence="1">Belongs to the type-I restriction system S methylase family.</text>
</comment>
<dbReference type="SUPFAM" id="SSF116734">
    <property type="entry name" value="DNA methylase specificity domain"/>
    <property type="match status" value="2"/>
</dbReference>
<keyword evidence="6" id="KW-1185">Reference proteome</keyword>
<keyword evidence="3" id="KW-0238">DNA-binding</keyword>
<dbReference type="InterPro" id="IPR052021">
    <property type="entry name" value="Type-I_RS_S_subunit"/>
</dbReference>
<dbReference type="PANTHER" id="PTHR30408:SF12">
    <property type="entry name" value="TYPE I RESTRICTION ENZYME MJAVIII SPECIFICITY SUBUNIT"/>
    <property type="match status" value="1"/>
</dbReference>
<evidence type="ECO:0000313" key="5">
    <source>
        <dbReference type="EMBL" id="QYM78443.1"/>
    </source>
</evidence>
<proteinExistence type="inferred from homology"/>
<dbReference type="CDD" id="cd17524">
    <property type="entry name" value="RMtype1_S_EcoUTORF5051P-TRD2-CR2_like"/>
    <property type="match status" value="1"/>
</dbReference>
<dbReference type="InterPro" id="IPR044946">
    <property type="entry name" value="Restrct_endonuc_typeI_TRD_sf"/>
</dbReference>
<keyword evidence="5" id="KW-0540">Nuclease</keyword>
<dbReference type="Proteomes" id="UP000825051">
    <property type="component" value="Chromosome"/>
</dbReference>
<feature type="domain" description="Type I restriction modification DNA specificity" evidence="4">
    <location>
        <begin position="149"/>
        <end position="205"/>
    </location>
</feature>
<sequence>MSSKTKTAATQKVATPTLVPQLRFPGFKDPWVYEPLSKVLKEHKLKNTAGRDVFSVSMEFGIVNQIELLGRSFAAADTSHYTIGRRFDVVYTKSPLKAFPFGIVKQCKFDGEVALSPLYGVFTPPNPHLGLMIEAYFESPNRSKDFLSPLCQKGAKNTLQITNTTFLSGRLPLPTHPAEQQKIAECLSSVDELIAAQARKLDALKTHKKGLMQQLFPREGETQPRLRFPEFQNAGEWETQPFEQFVTKSFYGTSSSTSPAGRYPVLRMGNMVDGGLDFTNLVYLDLDAESFESFRLENGDILLNRTNSPALVGKISLFQLKSECMTASYIVSYRLNKKRIDPSFCNSMLNTPLYQSRIRSFAKPSVSQANINPTTFKKDLMVSVPSLPEQQRIADCLTRLDDLIAAQTQTLEALKTHKQGLMQQLFPAGAGSGN</sequence>
<dbReference type="GO" id="GO:0009307">
    <property type="term" value="P:DNA restriction-modification system"/>
    <property type="evidence" value="ECO:0007669"/>
    <property type="project" value="UniProtKB-KW"/>
</dbReference>
<dbReference type="AlphaFoldDB" id="A0A8F9XJA1"/>
<evidence type="ECO:0000256" key="2">
    <source>
        <dbReference type="ARBA" id="ARBA00022747"/>
    </source>
</evidence>
<dbReference type="GO" id="GO:0003677">
    <property type="term" value="F:DNA binding"/>
    <property type="evidence" value="ECO:0007669"/>
    <property type="project" value="UniProtKB-KW"/>
</dbReference>
<evidence type="ECO:0000259" key="4">
    <source>
        <dbReference type="Pfam" id="PF01420"/>
    </source>
</evidence>
<dbReference type="EC" id="3.1.21.-" evidence="5"/>
<gene>
    <name evidence="5" type="ORF">K0B96_14235</name>
</gene>
<name>A0A8F9XJA1_9BACT</name>
<evidence type="ECO:0000313" key="6">
    <source>
        <dbReference type="Proteomes" id="UP000825051"/>
    </source>
</evidence>